<name>A0A8S8ZFA8_SORMA</name>
<feature type="region of interest" description="Disordered" evidence="1">
    <location>
        <begin position="187"/>
        <end position="211"/>
    </location>
</feature>
<protein>
    <submittedName>
        <fullName evidence="3">Uncharacterized protein</fullName>
    </submittedName>
</protein>
<feature type="region of interest" description="Disordered" evidence="1">
    <location>
        <begin position="95"/>
        <end position="169"/>
    </location>
</feature>
<feature type="compositionally biased region" description="Polar residues" evidence="1">
    <location>
        <begin position="157"/>
        <end position="169"/>
    </location>
</feature>
<feature type="compositionally biased region" description="Polar residues" evidence="1">
    <location>
        <begin position="128"/>
        <end position="139"/>
    </location>
</feature>
<dbReference type="OMA" id="QTLKRCW"/>
<feature type="compositionally biased region" description="Low complexity" evidence="1">
    <location>
        <begin position="283"/>
        <end position="293"/>
    </location>
</feature>
<comment type="caution">
    <text evidence="3">The sequence shown here is derived from an EMBL/GenBank/DDBJ whole genome shotgun (WGS) entry which is preliminary data.</text>
</comment>
<keyword evidence="2" id="KW-0472">Membrane</keyword>
<dbReference type="AlphaFoldDB" id="A0A8S8ZFA8"/>
<organism evidence="3 4">
    <name type="scientific">Sordaria macrospora</name>
    <dbReference type="NCBI Taxonomy" id="5147"/>
    <lineage>
        <taxon>Eukaryota</taxon>
        <taxon>Fungi</taxon>
        <taxon>Dikarya</taxon>
        <taxon>Ascomycota</taxon>
        <taxon>Pezizomycotina</taxon>
        <taxon>Sordariomycetes</taxon>
        <taxon>Sordariomycetidae</taxon>
        <taxon>Sordariales</taxon>
        <taxon>Sordariaceae</taxon>
        <taxon>Sordaria</taxon>
    </lineage>
</organism>
<keyword evidence="2" id="KW-1133">Transmembrane helix</keyword>
<dbReference type="EMBL" id="NMPR01000145">
    <property type="protein sequence ID" value="KAA8629214.1"/>
    <property type="molecule type" value="Genomic_DNA"/>
</dbReference>
<feature type="region of interest" description="Disordered" evidence="1">
    <location>
        <begin position="243"/>
        <end position="310"/>
    </location>
</feature>
<feature type="compositionally biased region" description="Polar residues" evidence="1">
    <location>
        <begin position="104"/>
        <end position="115"/>
    </location>
</feature>
<evidence type="ECO:0000313" key="4">
    <source>
        <dbReference type="Proteomes" id="UP000433876"/>
    </source>
</evidence>
<accession>A0A8S8ZFA8</accession>
<evidence type="ECO:0000256" key="2">
    <source>
        <dbReference type="SAM" id="Phobius"/>
    </source>
</evidence>
<gene>
    <name evidence="3" type="ORF">SMACR_03723</name>
</gene>
<sequence>MGKPDWQGDGKTTILIIAGFMCLGFIPFYIFRSLKQAGWGRCRGSFEKRGWLKPVKAEEDELMKQHQRPMAPKRLQSAIPAVLKKLEKTYKAPAHITANDHPANWNSASNRNSGASWDPVGRHHQPSNRDSGISQYTDSVRTHHGVSLAHPEPSAPPNTRTYNSARSNWMTTGSSVPSIDFAATGAAYNGRSGPPHSHDNKRASVISSSSLEGTAIPEDLKEHSHDGNNGVTYQSLASMAKGKMTDGSYDHTARRNGIDHGHGTGTGVWLETSGSRGAEEGRSGTAVASGSGSSPPPPPPSKSVPKLKETFPVLAVPSQAVSTSSFSPSPTPQ</sequence>
<dbReference type="Proteomes" id="UP000433876">
    <property type="component" value="Unassembled WGS sequence"/>
</dbReference>
<proteinExistence type="predicted"/>
<keyword evidence="2" id="KW-0812">Transmembrane</keyword>
<evidence type="ECO:0000313" key="3">
    <source>
        <dbReference type="EMBL" id="KAA8629214.1"/>
    </source>
</evidence>
<reference evidence="3 4" key="1">
    <citation type="submission" date="2017-07" db="EMBL/GenBank/DDBJ databases">
        <title>Genome sequence of the Sordaria macrospora wild type strain R19027.</title>
        <authorList>
            <person name="Nowrousian M."/>
            <person name="Teichert I."/>
            <person name="Kueck U."/>
        </authorList>
    </citation>
    <scope>NUCLEOTIDE SEQUENCE [LARGE SCALE GENOMIC DNA]</scope>
    <source>
        <strain evidence="3 4">R19027</strain>
        <tissue evidence="3">Mycelium</tissue>
    </source>
</reference>
<dbReference type="VEuPathDB" id="FungiDB:SMAC_03723"/>
<evidence type="ECO:0000256" key="1">
    <source>
        <dbReference type="SAM" id="MobiDB-lite"/>
    </source>
</evidence>
<feature type="transmembrane region" description="Helical" evidence="2">
    <location>
        <begin position="12"/>
        <end position="31"/>
    </location>
</feature>
<feature type="compositionally biased region" description="Basic and acidic residues" evidence="1">
    <location>
        <begin position="248"/>
        <end position="262"/>
    </location>
</feature>